<gene>
    <name evidence="7" type="primary">WBGene00089727</name>
</gene>
<dbReference type="InterPro" id="IPR007014">
    <property type="entry name" value="FUN14"/>
</dbReference>
<name>A0A8R1Y4H5_PRIPA</name>
<evidence type="ECO:0000313" key="7">
    <source>
        <dbReference type="EnsemblMetazoa" id="PPA00173.1"/>
    </source>
</evidence>
<reference evidence="7" key="2">
    <citation type="submission" date="2022-06" db="UniProtKB">
        <authorList>
            <consortium name="EnsemblMetazoa"/>
        </authorList>
    </citation>
    <scope>IDENTIFICATION</scope>
    <source>
        <strain evidence="7">PS312</strain>
    </source>
</reference>
<keyword evidence="3 6" id="KW-0812">Transmembrane</keyword>
<evidence type="ECO:0000256" key="1">
    <source>
        <dbReference type="ARBA" id="ARBA00004374"/>
    </source>
</evidence>
<dbReference type="Proteomes" id="UP000005239">
    <property type="component" value="Unassembled WGS sequence"/>
</dbReference>
<accession>A0A8R1Y4H5</accession>
<dbReference type="Pfam" id="PF04930">
    <property type="entry name" value="FUN14"/>
    <property type="match status" value="1"/>
</dbReference>
<reference evidence="8" key="1">
    <citation type="journal article" date="2008" name="Nat. Genet.">
        <title>The Pristionchus pacificus genome provides a unique perspective on nematode lifestyle and parasitism.</title>
        <authorList>
            <person name="Dieterich C."/>
            <person name="Clifton S.W."/>
            <person name="Schuster L.N."/>
            <person name="Chinwalla A."/>
            <person name="Delehaunty K."/>
            <person name="Dinkelacker I."/>
            <person name="Fulton L."/>
            <person name="Fulton R."/>
            <person name="Godfrey J."/>
            <person name="Minx P."/>
            <person name="Mitreva M."/>
            <person name="Roeseler W."/>
            <person name="Tian H."/>
            <person name="Witte H."/>
            <person name="Yang S.P."/>
            <person name="Wilson R.K."/>
            <person name="Sommer R.J."/>
        </authorList>
    </citation>
    <scope>NUCLEOTIDE SEQUENCE [LARGE SCALE GENOMIC DNA]</scope>
    <source>
        <strain evidence="8">PS312</strain>
    </source>
</reference>
<evidence type="ECO:0000256" key="4">
    <source>
        <dbReference type="ARBA" id="ARBA00022989"/>
    </source>
</evidence>
<keyword evidence="8" id="KW-1185">Reference proteome</keyword>
<dbReference type="GO" id="GO:0005741">
    <property type="term" value="C:mitochondrial outer membrane"/>
    <property type="evidence" value="ECO:0007669"/>
    <property type="project" value="UniProtKB-SubCell"/>
</dbReference>
<proteinExistence type="inferred from homology"/>
<dbReference type="PANTHER" id="PTHR21346:SF0">
    <property type="entry name" value="RE45833P"/>
    <property type="match status" value="1"/>
</dbReference>
<evidence type="ECO:0000313" key="8">
    <source>
        <dbReference type="Proteomes" id="UP000005239"/>
    </source>
</evidence>
<feature type="transmembrane region" description="Helical" evidence="6">
    <location>
        <begin position="69"/>
        <end position="89"/>
    </location>
</feature>
<comment type="subcellular location">
    <subcellularLocation>
        <location evidence="1">Mitochondrion outer membrane</location>
        <topology evidence="1">Multi-pass membrane protein</topology>
    </subcellularLocation>
</comment>
<comment type="similarity">
    <text evidence="2">Belongs to the FUN14 family.</text>
</comment>
<evidence type="ECO:0000256" key="3">
    <source>
        <dbReference type="ARBA" id="ARBA00022692"/>
    </source>
</evidence>
<evidence type="ECO:0000256" key="6">
    <source>
        <dbReference type="SAM" id="Phobius"/>
    </source>
</evidence>
<keyword evidence="4 6" id="KW-1133">Transmembrane helix</keyword>
<dbReference type="EnsemblMetazoa" id="PPA00173.1">
    <property type="protein sequence ID" value="PPA00173.1"/>
    <property type="gene ID" value="WBGene00089727"/>
</dbReference>
<keyword evidence="5 6" id="KW-0472">Membrane</keyword>
<dbReference type="PANTHER" id="PTHR21346">
    <property type="entry name" value="FUN14 DOMAIN CONTAINING"/>
    <property type="match status" value="1"/>
</dbReference>
<evidence type="ECO:0000256" key="5">
    <source>
        <dbReference type="ARBA" id="ARBA00023136"/>
    </source>
</evidence>
<organism evidence="7 8">
    <name type="scientific">Pristionchus pacificus</name>
    <name type="common">Parasitic nematode worm</name>
    <dbReference type="NCBI Taxonomy" id="54126"/>
    <lineage>
        <taxon>Eukaryota</taxon>
        <taxon>Metazoa</taxon>
        <taxon>Ecdysozoa</taxon>
        <taxon>Nematoda</taxon>
        <taxon>Chromadorea</taxon>
        <taxon>Rhabditida</taxon>
        <taxon>Rhabditina</taxon>
        <taxon>Diplogasteromorpha</taxon>
        <taxon>Diplogasteroidea</taxon>
        <taxon>Neodiplogasteridae</taxon>
        <taxon>Pristionchus</taxon>
    </lineage>
</organism>
<dbReference type="AlphaFoldDB" id="A0A8R1Y4H5"/>
<protein>
    <submittedName>
        <fullName evidence="7">Uncharacterized protein</fullName>
    </submittedName>
</protein>
<sequence>MAPKSDDVISSIRAAIPKELGGKKDKDSILQQLGSYIDTIEKKPPPMQMAIGGTAGLCTGYIFTKGSKATALILGIGLISFSFCNYRGYIKLNRSKIEKSASQDLRDIKRTIQTELCGKSQVDIDAETVGSFVTSHAYVLSGFAAGVLLGYAIA</sequence>
<evidence type="ECO:0000256" key="2">
    <source>
        <dbReference type="ARBA" id="ARBA00009160"/>
    </source>
</evidence>